<proteinExistence type="predicted"/>
<dbReference type="AlphaFoldDB" id="A0A1I2Y8I1"/>
<dbReference type="EMBL" id="FOPU01000003">
    <property type="protein sequence ID" value="SFH20701.1"/>
    <property type="molecule type" value="Genomic_DNA"/>
</dbReference>
<dbReference type="GO" id="GO:0015774">
    <property type="term" value="P:polysaccharide transport"/>
    <property type="evidence" value="ECO:0007669"/>
    <property type="project" value="InterPro"/>
</dbReference>
<gene>
    <name evidence="2" type="ORF">SAMN04488021_10352</name>
</gene>
<dbReference type="RefSeq" id="WP_083412545.1">
    <property type="nucleotide sequence ID" value="NZ_CBCRYP010000004.1"/>
</dbReference>
<name>A0A1I2Y8I1_9RHOB</name>
<dbReference type="STRING" id="34004.SAMN04488021_10352"/>
<evidence type="ECO:0000256" key="1">
    <source>
        <dbReference type="SAM" id="MobiDB-lite"/>
    </source>
</evidence>
<dbReference type="Proteomes" id="UP000183635">
    <property type="component" value="Unassembled WGS sequence"/>
</dbReference>
<dbReference type="InterPro" id="IPR007833">
    <property type="entry name" value="Capsule_polysaccharide_synth"/>
</dbReference>
<protein>
    <submittedName>
        <fullName evidence="2">Capsular polysaccharide export protein</fullName>
    </submittedName>
</protein>
<dbReference type="OrthoDB" id="9794206at2"/>
<evidence type="ECO:0000313" key="3">
    <source>
        <dbReference type="Proteomes" id="UP000183635"/>
    </source>
</evidence>
<accession>A0A1I2Y8I1</accession>
<sequence length="465" mass="52908">MTGTRTARATAHPPRMQDAQTPRAAGQRLAPVAATAALPAAKRVFLMLQGPHGPFFDRVGRLLSDTGAQVWRVSFNAGDEFFWSDKERLIRHAGAPEDWPEHLDRIIAEKGVTDIVLYGDVRPIHAAARDAAQHYDLVMHVFEEGYLRPFWITYERGGSNGHSALMRIPLREMRNALRNRMGEMNRPPAHWGDMRQHKFYGALYHFFVLTANRCYPGYRTHRQIGVFQEFRLNLRRFLLTPFDALARKREGDAVRRGGFPYVLVLMQLEHDSNFVAHSPYSRMAEFTDEVLTEFARSAPRHHRIVFKAHPLEDGRGGIRQAILDKARSLGIEDRVHFVRGGKLARLMNQARAAVTVNSTAAQQALWRGLPVKAMGRAVFDKPGLVSDQSLADFLHDPRPPKAMAYRRYRDFLLESSQVPGGYYASRSRSHALRIVVDMMLAPEDPYQALFAGRGKYRQQMGDKDE</sequence>
<dbReference type="GO" id="GO:0000271">
    <property type="term" value="P:polysaccharide biosynthetic process"/>
    <property type="evidence" value="ECO:0007669"/>
    <property type="project" value="InterPro"/>
</dbReference>
<reference evidence="2 3" key="1">
    <citation type="submission" date="2016-10" db="EMBL/GenBank/DDBJ databases">
        <authorList>
            <person name="de Groot N.N."/>
        </authorList>
    </citation>
    <scope>NUCLEOTIDE SEQUENCE [LARGE SCALE GENOMIC DNA]</scope>
    <source>
        <strain evidence="2 3">DSM 8537</strain>
    </source>
</reference>
<dbReference type="Pfam" id="PF05159">
    <property type="entry name" value="Capsule_synth"/>
    <property type="match status" value="1"/>
</dbReference>
<organism evidence="2 3">
    <name type="scientific">Paracoccus aminovorans</name>
    <dbReference type="NCBI Taxonomy" id="34004"/>
    <lineage>
        <taxon>Bacteria</taxon>
        <taxon>Pseudomonadati</taxon>
        <taxon>Pseudomonadota</taxon>
        <taxon>Alphaproteobacteria</taxon>
        <taxon>Rhodobacterales</taxon>
        <taxon>Paracoccaceae</taxon>
        <taxon>Paracoccus</taxon>
    </lineage>
</organism>
<evidence type="ECO:0000313" key="2">
    <source>
        <dbReference type="EMBL" id="SFH20701.1"/>
    </source>
</evidence>
<keyword evidence="3" id="KW-1185">Reference proteome</keyword>
<feature type="region of interest" description="Disordered" evidence="1">
    <location>
        <begin position="1"/>
        <end position="24"/>
    </location>
</feature>